<accession>U5E3Z0</accession>
<dbReference type="EMBL" id="BAFO02000019">
    <property type="protein sequence ID" value="GAD83367.1"/>
    <property type="molecule type" value="Genomic_DNA"/>
</dbReference>
<comment type="caution">
    <text evidence="4">The sequence shown here is derived from an EMBL/GenBank/DDBJ whole genome shotgun (WGS) entry which is preliminary data.</text>
</comment>
<feature type="transmembrane region" description="Helical" evidence="1">
    <location>
        <begin position="93"/>
        <end position="113"/>
    </location>
</feature>
<feature type="transmembrane region" description="Helical" evidence="1">
    <location>
        <begin position="165"/>
        <end position="184"/>
    </location>
</feature>
<feature type="domain" description="Urease accessory protein UreH-like transmembrane" evidence="2">
    <location>
        <begin position="19"/>
        <end position="246"/>
    </location>
</feature>
<evidence type="ECO:0000313" key="5">
    <source>
        <dbReference type="Proteomes" id="UP000017048"/>
    </source>
</evidence>
<evidence type="ECO:0000256" key="1">
    <source>
        <dbReference type="SAM" id="Phobius"/>
    </source>
</evidence>
<feature type="transmembrane region" description="Helical" evidence="1">
    <location>
        <begin position="232"/>
        <end position="252"/>
    </location>
</feature>
<dbReference type="AlphaFoldDB" id="U5E3Z0"/>
<evidence type="ECO:0000259" key="2">
    <source>
        <dbReference type="Pfam" id="PF13386"/>
    </source>
</evidence>
<keyword evidence="5" id="KW-1185">Reference proteome</keyword>
<dbReference type="eggNOG" id="COG4633">
    <property type="taxonomic scope" value="Bacteria"/>
</dbReference>
<dbReference type="OrthoDB" id="5502616at2"/>
<sequence>MPVSFLFSQESFVNLFPVLVTGLFAGGVSCAAVQGGLLTGLITRQRAVAAVGTRAPSATPAANGVRVTRTQPRWGQRVVDDLVPVGGFLAGKLLSHSVLGAVLGVVGGAVQLSTGARTWLQIGAGLLIIVFGLAQLGVPGFRGIVIEPPASWMRVLRKRARSQAAVAPAVLGFSTVLIPCGVTLSVEALALASGSAWWGAAIMAVFVLGTSPLFAILGYAARVAATVWRGRLALATGVVVLAMGFYTLNAGLELAGSPLAASRIGESIGFEPPAADASAAVVADGVQTLTITAKTGSYGPQNIEAVSGVPTMLVVKTNGTHGCVRSMVFPSLGITTTLPTSGETRIELGTLQPGRMDYTCGMGMYSGMITIL</sequence>
<proteinExistence type="predicted"/>
<evidence type="ECO:0000259" key="3">
    <source>
        <dbReference type="Pfam" id="PF13473"/>
    </source>
</evidence>
<organism evidence="4 5">
    <name type="scientific">Nocardia asteroides NBRC 15531</name>
    <dbReference type="NCBI Taxonomy" id="1110697"/>
    <lineage>
        <taxon>Bacteria</taxon>
        <taxon>Bacillati</taxon>
        <taxon>Actinomycetota</taxon>
        <taxon>Actinomycetes</taxon>
        <taxon>Mycobacteriales</taxon>
        <taxon>Nocardiaceae</taxon>
        <taxon>Nocardia</taxon>
    </lineage>
</organism>
<feature type="domain" description="EfeO-type cupredoxin-like" evidence="3">
    <location>
        <begin position="283"/>
        <end position="371"/>
    </location>
</feature>
<dbReference type="Gene3D" id="2.60.40.420">
    <property type="entry name" value="Cupredoxins - blue copper proteins"/>
    <property type="match status" value="1"/>
</dbReference>
<keyword evidence="1" id="KW-0472">Membrane</keyword>
<dbReference type="RefSeq" id="WP_022566058.1">
    <property type="nucleotide sequence ID" value="NZ_BAFO02000019.1"/>
</dbReference>
<gene>
    <name evidence="4" type="ORF">NCAST_19_00690</name>
</gene>
<dbReference type="PANTHER" id="PTHR42208">
    <property type="entry name" value="HEAVY METAL TRANSPORTER-RELATED"/>
    <property type="match status" value="1"/>
</dbReference>
<dbReference type="GeneID" id="91518240"/>
<protein>
    <recommendedName>
        <fullName evidence="6">Urease accessory protein UreH-like transmembrane domain-containing protein</fullName>
    </recommendedName>
</protein>
<dbReference type="eggNOG" id="COG2836">
    <property type="taxonomic scope" value="Bacteria"/>
</dbReference>
<dbReference type="STRING" id="1824.SAMN05444423_1088"/>
<evidence type="ECO:0000313" key="4">
    <source>
        <dbReference type="EMBL" id="GAD83367.1"/>
    </source>
</evidence>
<feature type="transmembrane region" description="Helical" evidence="1">
    <location>
        <begin position="196"/>
        <end position="220"/>
    </location>
</feature>
<keyword evidence="1" id="KW-1133">Transmembrane helix</keyword>
<keyword evidence="1" id="KW-0812">Transmembrane</keyword>
<feature type="transmembrane region" description="Helical" evidence="1">
    <location>
        <begin position="12"/>
        <end position="38"/>
    </location>
</feature>
<dbReference type="SUPFAM" id="SSF49503">
    <property type="entry name" value="Cupredoxins"/>
    <property type="match status" value="1"/>
</dbReference>
<dbReference type="InterPro" id="IPR008972">
    <property type="entry name" value="Cupredoxin"/>
</dbReference>
<name>U5E3Z0_NOCAS</name>
<dbReference type="PANTHER" id="PTHR42208:SF1">
    <property type="entry name" value="HEAVY METAL TRANSPORTER"/>
    <property type="match status" value="1"/>
</dbReference>
<dbReference type="InterPro" id="IPR028096">
    <property type="entry name" value="EfeO_Cupredoxin"/>
</dbReference>
<dbReference type="InterPro" id="IPR039447">
    <property type="entry name" value="UreH-like_TM_dom"/>
</dbReference>
<reference evidence="4 5" key="1">
    <citation type="journal article" date="2014" name="BMC Genomics">
        <title>Genome based analysis of type-I polyketide synthase and nonribosomal peptide synthetase gene clusters in seven strains of five representative Nocardia species.</title>
        <authorList>
            <person name="Komaki H."/>
            <person name="Ichikawa N."/>
            <person name="Hosoyama A."/>
            <person name="Takahashi-Nakaguchi A."/>
            <person name="Matsuzawa T."/>
            <person name="Suzuki K."/>
            <person name="Fujita N."/>
            <person name="Gonoi T."/>
        </authorList>
    </citation>
    <scope>NUCLEOTIDE SEQUENCE [LARGE SCALE GENOMIC DNA]</scope>
    <source>
        <strain evidence="4 5">NBRC 15531</strain>
    </source>
</reference>
<dbReference type="Proteomes" id="UP000017048">
    <property type="component" value="Unassembled WGS sequence"/>
</dbReference>
<dbReference type="Pfam" id="PF13473">
    <property type="entry name" value="Cupredoxin_1"/>
    <property type="match status" value="1"/>
</dbReference>
<feature type="transmembrane region" description="Helical" evidence="1">
    <location>
        <begin position="119"/>
        <end position="145"/>
    </location>
</feature>
<evidence type="ECO:0008006" key="6">
    <source>
        <dbReference type="Google" id="ProtNLM"/>
    </source>
</evidence>
<dbReference type="Pfam" id="PF13386">
    <property type="entry name" value="DsbD_2"/>
    <property type="match status" value="1"/>
</dbReference>